<accession>A0A1M4S5F0</accession>
<sequence length="103" mass="10757">MFGTGVGSKKARAVLAGGVVFCMMSSLVAQIRSEERTIQRSQGNLQALLKSSFVAVGGQIEKTSISPNVYRSYGASPLYLSSLAMNSISSSGVPGVRAILSLE</sequence>
<evidence type="ECO:0000313" key="2">
    <source>
        <dbReference type="Proteomes" id="UP000184295"/>
    </source>
</evidence>
<evidence type="ECO:0000313" key="1">
    <source>
        <dbReference type="EMBL" id="SHE27428.1"/>
    </source>
</evidence>
<keyword evidence="2" id="KW-1185">Reference proteome</keyword>
<gene>
    <name evidence="1" type="ORF">SAMN02745225_00068</name>
</gene>
<dbReference type="Proteomes" id="UP000184295">
    <property type="component" value="Unassembled WGS sequence"/>
</dbReference>
<dbReference type="RefSeq" id="WP_072787617.1">
    <property type="nucleotide sequence ID" value="NZ_FQUL01000001.1"/>
</dbReference>
<dbReference type="EMBL" id="FQUL01000001">
    <property type="protein sequence ID" value="SHE27428.1"/>
    <property type="molecule type" value="Genomic_DNA"/>
</dbReference>
<protein>
    <submittedName>
        <fullName evidence="1">Uncharacterized protein</fullName>
    </submittedName>
</protein>
<dbReference type="AlphaFoldDB" id="A0A1M4S5F0"/>
<proteinExistence type="predicted"/>
<name>A0A1M4S5F0_9ACTN</name>
<reference evidence="2" key="1">
    <citation type="submission" date="2016-11" db="EMBL/GenBank/DDBJ databases">
        <authorList>
            <person name="Varghese N."/>
            <person name="Submissions S."/>
        </authorList>
    </citation>
    <scope>NUCLEOTIDE SEQUENCE [LARGE SCALE GENOMIC DNA]</scope>
    <source>
        <strain evidence="2">DSM 19514</strain>
    </source>
</reference>
<organism evidence="1 2">
    <name type="scientific">Ferrithrix thermotolerans DSM 19514</name>
    <dbReference type="NCBI Taxonomy" id="1121881"/>
    <lineage>
        <taxon>Bacteria</taxon>
        <taxon>Bacillati</taxon>
        <taxon>Actinomycetota</taxon>
        <taxon>Acidimicrobiia</taxon>
        <taxon>Acidimicrobiales</taxon>
        <taxon>Acidimicrobiaceae</taxon>
        <taxon>Ferrithrix</taxon>
    </lineage>
</organism>